<dbReference type="Gene3D" id="3.40.50.2000">
    <property type="entry name" value="Glycogen Phosphorylase B"/>
    <property type="match status" value="2"/>
</dbReference>
<proteinExistence type="inferred from homology"/>
<reference evidence="13" key="1">
    <citation type="submission" date="2018-05" db="EMBL/GenBank/DDBJ databases">
        <authorList>
            <person name="Lanie J.A."/>
            <person name="Ng W.-L."/>
            <person name="Kazmierczak K.M."/>
            <person name="Andrzejewski T.M."/>
            <person name="Davidsen T.M."/>
            <person name="Wayne K.J."/>
            <person name="Tettelin H."/>
            <person name="Glass J.I."/>
            <person name="Rusch D."/>
            <person name="Podicherti R."/>
            <person name="Tsui H.-C.T."/>
            <person name="Winkler M.E."/>
        </authorList>
    </citation>
    <scope>NUCLEOTIDE SEQUENCE</scope>
</reference>
<keyword evidence="7 10" id="KW-0472">Membrane</keyword>
<feature type="transmembrane region" description="Helical" evidence="10">
    <location>
        <begin position="94"/>
        <end position="113"/>
    </location>
</feature>
<accession>A0A382C6D9</accession>
<keyword evidence="10" id="KW-0812">Transmembrane</keyword>
<protein>
    <recommendedName>
        <fullName evidence="14">Glycosyltransferase family 28 N-terminal domain-containing protein</fullName>
    </recommendedName>
</protein>
<dbReference type="HAMAP" id="MF_00033">
    <property type="entry name" value="MurG"/>
    <property type="match status" value="1"/>
</dbReference>
<gene>
    <name evidence="13" type="ORF">METZ01_LOCUS173737</name>
</gene>
<evidence type="ECO:0000256" key="2">
    <source>
        <dbReference type="ARBA" id="ARBA00022618"/>
    </source>
</evidence>
<dbReference type="PANTHER" id="PTHR21015:SF22">
    <property type="entry name" value="GLYCOSYLTRANSFERASE"/>
    <property type="match status" value="1"/>
</dbReference>
<dbReference type="GO" id="GO:0071555">
    <property type="term" value="P:cell wall organization"/>
    <property type="evidence" value="ECO:0007669"/>
    <property type="project" value="UniProtKB-KW"/>
</dbReference>
<feature type="domain" description="Glycosyltransferase family 28 N-terminal" evidence="11">
    <location>
        <begin position="5"/>
        <end position="141"/>
    </location>
</feature>
<keyword evidence="4" id="KW-0808">Transferase</keyword>
<dbReference type="GO" id="GO:0005975">
    <property type="term" value="P:carbohydrate metabolic process"/>
    <property type="evidence" value="ECO:0007669"/>
    <property type="project" value="InterPro"/>
</dbReference>
<dbReference type="InterPro" id="IPR006009">
    <property type="entry name" value="GlcNAc_MurG"/>
</dbReference>
<evidence type="ECO:0000256" key="3">
    <source>
        <dbReference type="ARBA" id="ARBA00022676"/>
    </source>
</evidence>
<keyword evidence="5" id="KW-0133">Cell shape</keyword>
<keyword evidence="2" id="KW-0132">Cell division</keyword>
<evidence type="ECO:0008006" key="14">
    <source>
        <dbReference type="Google" id="ProtNLM"/>
    </source>
</evidence>
<dbReference type="EMBL" id="UINC01032737">
    <property type="protein sequence ID" value="SVB20883.1"/>
    <property type="molecule type" value="Genomic_DNA"/>
</dbReference>
<feature type="domain" description="Glycosyl transferase family 28 C-terminal" evidence="12">
    <location>
        <begin position="186"/>
        <end position="341"/>
    </location>
</feature>
<dbReference type="GO" id="GO:0008360">
    <property type="term" value="P:regulation of cell shape"/>
    <property type="evidence" value="ECO:0007669"/>
    <property type="project" value="UniProtKB-KW"/>
</dbReference>
<evidence type="ECO:0000256" key="5">
    <source>
        <dbReference type="ARBA" id="ARBA00022960"/>
    </source>
</evidence>
<evidence type="ECO:0000259" key="12">
    <source>
        <dbReference type="Pfam" id="PF04101"/>
    </source>
</evidence>
<evidence type="ECO:0000256" key="1">
    <source>
        <dbReference type="ARBA" id="ARBA00022475"/>
    </source>
</evidence>
<dbReference type="SUPFAM" id="SSF53756">
    <property type="entry name" value="UDP-Glycosyltransferase/glycogen phosphorylase"/>
    <property type="match status" value="1"/>
</dbReference>
<dbReference type="PANTHER" id="PTHR21015">
    <property type="entry name" value="UDP-N-ACETYLGLUCOSAMINE--N-ACETYLMURAMYL-(PENTAPEPTIDE) PYROPHOSPHORYL-UNDECAPRENOL N-ACETYLGLUCOSAMINE TRANSFERASE 1"/>
    <property type="match status" value="1"/>
</dbReference>
<keyword evidence="6" id="KW-0573">Peptidoglycan synthesis</keyword>
<evidence type="ECO:0000259" key="11">
    <source>
        <dbReference type="Pfam" id="PF03033"/>
    </source>
</evidence>
<dbReference type="Pfam" id="PF04101">
    <property type="entry name" value="Glyco_tran_28_C"/>
    <property type="match status" value="1"/>
</dbReference>
<sequence length="359" mass="41265">MTKKIIFSTGGTGGHIFPAINLMKHFFNNGHKVLLVTDVRGNNFIKNYSEFKSYILKSATSTNKNFFKKILPFLVIFYSIIRSIIILKKEKPDLIFGFGGYVSFPICFASKFFNIPLVIYENNMALGRANKYLSLFSKKILVAKKITKNFPEKYKDKTFEVGSILDKNIINYSISKKNNNKENFSILVLGGSQGAEIFGTIIPPVVKMIKKEGYEIEIKQQCIASQIKEIVNFYEKNNIKNYVFEFDKNILELILSSNLAITRCGASTTAELAHTLTPFIAVPLPNSVDNHQYLNAKYYQNNGCCWILEQNNFNTENLFNLIMETIKNKNKLENIRKNMKKNYNTNVYNDIENEIKEFI</sequence>
<dbReference type="AlphaFoldDB" id="A0A382C6D9"/>
<keyword evidence="1" id="KW-1003">Cell membrane</keyword>
<evidence type="ECO:0000256" key="6">
    <source>
        <dbReference type="ARBA" id="ARBA00022984"/>
    </source>
</evidence>
<organism evidence="13">
    <name type="scientific">marine metagenome</name>
    <dbReference type="NCBI Taxonomy" id="408172"/>
    <lineage>
        <taxon>unclassified sequences</taxon>
        <taxon>metagenomes</taxon>
        <taxon>ecological metagenomes</taxon>
    </lineage>
</organism>
<name>A0A382C6D9_9ZZZZ</name>
<dbReference type="InterPro" id="IPR004276">
    <property type="entry name" value="GlycoTrans_28_N"/>
</dbReference>
<dbReference type="GO" id="GO:0009252">
    <property type="term" value="P:peptidoglycan biosynthetic process"/>
    <property type="evidence" value="ECO:0007669"/>
    <property type="project" value="UniProtKB-KW"/>
</dbReference>
<evidence type="ECO:0000313" key="13">
    <source>
        <dbReference type="EMBL" id="SVB20883.1"/>
    </source>
</evidence>
<dbReference type="InterPro" id="IPR007235">
    <property type="entry name" value="Glyco_trans_28_C"/>
</dbReference>
<keyword evidence="3" id="KW-0328">Glycosyltransferase</keyword>
<keyword evidence="8" id="KW-0131">Cell cycle</keyword>
<keyword evidence="9" id="KW-0961">Cell wall biogenesis/degradation</keyword>
<feature type="transmembrane region" description="Helical" evidence="10">
    <location>
        <begin position="70"/>
        <end position="87"/>
    </location>
</feature>
<evidence type="ECO:0000256" key="4">
    <source>
        <dbReference type="ARBA" id="ARBA00022679"/>
    </source>
</evidence>
<evidence type="ECO:0000256" key="8">
    <source>
        <dbReference type="ARBA" id="ARBA00023306"/>
    </source>
</evidence>
<evidence type="ECO:0000256" key="10">
    <source>
        <dbReference type="SAM" id="Phobius"/>
    </source>
</evidence>
<dbReference type="GO" id="GO:0051301">
    <property type="term" value="P:cell division"/>
    <property type="evidence" value="ECO:0007669"/>
    <property type="project" value="UniProtKB-KW"/>
</dbReference>
<keyword evidence="10" id="KW-1133">Transmembrane helix</keyword>
<evidence type="ECO:0000256" key="7">
    <source>
        <dbReference type="ARBA" id="ARBA00023136"/>
    </source>
</evidence>
<evidence type="ECO:0000256" key="9">
    <source>
        <dbReference type="ARBA" id="ARBA00023316"/>
    </source>
</evidence>
<dbReference type="CDD" id="cd03785">
    <property type="entry name" value="GT28_MurG"/>
    <property type="match status" value="1"/>
</dbReference>
<dbReference type="Pfam" id="PF03033">
    <property type="entry name" value="Glyco_transf_28"/>
    <property type="match status" value="1"/>
</dbReference>
<dbReference type="GO" id="GO:0050511">
    <property type="term" value="F:undecaprenyldiphospho-muramoylpentapeptide beta-N-acetylglucosaminyltransferase activity"/>
    <property type="evidence" value="ECO:0007669"/>
    <property type="project" value="InterPro"/>
</dbReference>